<dbReference type="Proteomes" id="UP000886885">
    <property type="component" value="Chromosome 1D"/>
</dbReference>
<dbReference type="EMBL" id="JAAWWB010000002">
    <property type="protein sequence ID" value="KAG6787577.1"/>
    <property type="molecule type" value="Genomic_DNA"/>
</dbReference>
<evidence type="ECO:0000313" key="2">
    <source>
        <dbReference type="EMBL" id="KAG6787577.1"/>
    </source>
</evidence>
<protein>
    <submittedName>
        <fullName evidence="2">Uncharacterized protein</fullName>
    </submittedName>
</protein>
<keyword evidence="3" id="KW-1185">Reference proteome</keyword>
<name>A0A8X8AIV4_POPTO</name>
<reference evidence="2" key="1">
    <citation type="journal article" date="2020" name="bioRxiv">
        <title>Hybrid origin of Populus tomentosa Carr. identified through genome sequencing and phylogenomic analysis.</title>
        <authorList>
            <person name="An X."/>
            <person name="Gao K."/>
            <person name="Chen Z."/>
            <person name="Li J."/>
            <person name="Yang X."/>
            <person name="Yang X."/>
            <person name="Zhou J."/>
            <person name="Guo T."/>
            <person name="Zhao T."/>
            <person name="Huang S."/>
            <person name="Miao D."/>
            <person name="Khan W.U."/>
            <person name="Rao P."/>
            <person name="Ye M."/>
            <person name="Lei B."/>
            <person name="Liao W."/>
            <person name="Wang J."/>
            <person name="Ji L."/>
            <person name="Li Y."/>
            <person name="Guo B."/>
            <person name="Mustafa N.S."/>
            <person name="Li S."/>
            <person name="Yun Q."/>
            <person name="Keller S.R."/>
            <person name="Mao J."/>
            <person name="Zhang R."/>
            <person name="Strauss S.H."/>
        </authorList>
    </citation>
    <scope>NUCLEOTIDE SEQUENCE</scope>
    <source>
        <strain evidence="2">GM15</strain>
        <tissue evidence="2">Leaf</tissue>
    </source>
</reference>
<organism evidence="2 3">
    <name type="scientific">Populus tomentosa</name>
    <name type="common">Chinese white poplar</name>
    <dbReference type="NCBI Taxonomy" id="118781"/>
    <lineage>
        <taxon>Eukaryota</taxon>
        <taxon>Viridiplantae</taxon>
        <taxon>Streptophyta</taxon>
        <taxon>Embryophyta</taxon>
        <taxon>Tracheophyta</taxon>
        <taxon>Spermatophyta</taxon>
        <taxon>Magnoliopsida</taxon>
        <taxon>eudicotyledons</taxon>
        <taxon>Gunneridae</taxon>
        <taxon>Pentapetalae</taxon>
        <taxon>rosids</taxon>
        <taxon>fabids</taxon>
        <taxon>Malpighiales</taxon>
        <taxon>Salicaceae</taxon>
        <taxon>Saliceae</taxon>
        <taxon>Populus</taxon>
    </lineage>
</organism>
<proteinExistence type="predicted"/>
<dbReference type="OrthoDB" id="288590at2759"/>
<evidence type="ECO:0000256" key="1">
    <source>
        <dbReference type="SAM" id="MobiDB-lite"/>
    </source>
</evidence>
<dbReference type="AlphaFoldDB" id="A0A8X8AIV4"/>
<feature type="compositionally biased region" description="Basic and acidic residues" evidence="1">
    <location>
        <begin position="25"/>
        <end position="38"/>
    </location>
</feature>
<gene>
    <name evidence="2" type="ORF">POTOM_003618</name>
</gene>
<evidence type="ECO:0000313" key="3">
    <source>
        <dbReference type="Proteomes" id="UP000886885"/>
    </source>
</evidence>
<accession>A0A8X8AIV4</accession>
<comment type="caution">
    <text evidence="2">The sequence shown here is derived from an EMBL/GenBank/DDBJ whole genome shotgun (WGS) entry which is preliminary data.</text>
</comment>
<feature type="region of interest" description="Disordered" evidence="1">
    <location>
        <begin position="15"/>
        <end position="38"/>
    </location>
</feature>
<sequence length="96" mass="10671">MESERINLNYYPICPNPEQTAGIGRHSDSPPPRSDDCSSKLTAMRKLIFALLIHVGDTVDLSEEAFASIADPNSGVINISYQQVWEIKRALKKIPT</sequence>